<name>A0AAE1GT17_9NEOP</name>
<dbReference type="EMBL" id="JAHWGI010000007">
    <property type="protein sequence ID" value="KAK3907335.1"/>
    <property type="molecule type" value="Genomic_DNA"/>
</dbReference>
<accession>A0AAE1GT17</accession>
<reference evidence="1" key="2">
    <citation type="journal article" date="2023" name="BMC Genomics">
        <title>Pest status, molecular evolution, and epigenetic factors derived from the genome assembly of Frankliniella fusca, a thysanopteran phytovirus vector.</title>
        <authorList>
            <person name="Catto M.A."/>
            <person name="Labadie P.E."/>
            <person name="Jacobson A.L."/>
            <person name="Kennedy G.G."/>
            <person name="Srinivasan R."/>
            <person name="Hunt B.G."/>
        </authorList>
    </citation>
    <scope>NUCLEOTIDE SEQUENCE</scope>
    <source>
        <strain evidence="1">PL_HMW_Pooled</strain>
    </source>
</reference>
<reference evidence="1" key="1">
    <citation type="submission" date="2021-07" db="EMBL/GenBank/DDBJ databases">
        <authorList>
            <person name="Catto M.A."/>
            <person name="Jacobson A."/>
            <person name="Kennedy G."/>
            <person name="Labadie P."/>
            <person name="Hunt B.G."/>
            <person name="Srinivasan R."/>
        </authorList>
    </citation>
    <scope>NUCLEOTIDE SEQUENCE</scope>
    <source>
        <strain evidence="1">PL_HMW_Pooled</strain>
        <tissue evidence="1">Head</tissue>
    </source>
</reference>
<evidence type="ECO:0000313" key="1">
    <source>
        <dbReference type="EMBL" id="KAK3907335.1"/>
    </source>
</evidence>
<sequence length="110" mass="12209">FVLEIVVQKKNSTDTNKIQGSVYSSADDTDRRPGLERWALPNLGRFEIKERLLAFTGKKQENLECVTFGDPVLQKKEYNVVMGHIISFKMSGLGTHADDAGAVRDGSLPL</sequence>
<feature type="non-terminal residue" evidence="1">
    <location>
        <position position="1"/>
    </location>
</feature>
<evidence type="ECO:0000313" key="2">
    <source>
        <dbReference type="Proteomes" id="UP001219518"/>
    </source>
</evidence>
<comment type="caution">
    <text evidence="1">The sequence shown here is derived from an EMBL/GenBank/DDBJ whole genome shotgun (WGS) entry which is preliminary data.</text>
</comment>
<organism evidence="1 2">
    <name type="scientific">Frankliniella fusca</name>
    <dbReference type="NCBI Taxonomy" id="407009"/>
    <lineage>
        <taxon>Eukaryota</taxon>
        <taxon>Metazoa</taxon>
        <taxon>Ecdysozoa</taxon>
        <taxon>Arthropoda</taxon>
        <taxon>Hexapoda</taxon>
        <taxon>Insecta</taxon>
        <taxon>Pterygota</taxon>
        <taxon>Neoptera</taxon>
        <taxon>Paraneoptera</taxon>
        <taxon>Thysanoptera</taxon>
        <taxon>Terebrantia</taxon>
        <taxon>Thripoidea</taxon>
        <taxon>Thripidae</taxon>
        <taxon>Frankliniella</taxon>
    </lineage>
</organism>
<proteinExistence type="predicted"/>
<dbReference type="AlphaFoldDB" id="A0AAE1GT17"/>
<gene>
    <name evidence="1" type="ORF">KUF71_018163</name>
</gene>
<keyword evidence="2" id="KW-1185">Reference proteome</keyword>
<protein>
    <submittedName>
        <fullName evidence="1">Sodium/hydrogen exchanger 7</fullName>
    </submittedName>
</protein>
<dbReference type="Proteomes" id="UP001219518">
    <property type="component" value="Unassembled WGS sequence"/>
</dbReference>